<evidence type="ECO:0000313" key="8">
    <source>
        <dbReference type="EMBL" id="GAG94651.1"/>
    </source>
</evidence>
<dbReference type="Gene3D" id="1.20.1440.120">
    <property type="entry name" value="Recombination protein O, C-terminal domain"/>
    <property type="match status" value="1"/>
</dbReference>
<evidence type="ECO:0000256" key="6">
    <source>
        <dbReference type="ARBA" id="ARBA00033409"/>
    </source>
</evidence>
<evidence type="ECO:0000256" key="2">
    <source>
        <dbReference type="ARBA" id="ARBA00021310"/>
    </source>
</evidence>
<feature type="domain" description="DNA replication/recombination mediator RecO N-terminal" evidence="7">
    <location>
        <begin position="1"/>
        <end position="75"/>
    </location>
</feature>
<dbReference type="InterPro" id="IPR012340">
    <property type="entry name" value="NA-bd_OB-fold"/>
</dbReference>
<dbReference type="EMBL" id="BART01019660">
    <property type="protein sequence ID" value="GAG94651.1"/>
    <property type="molecule type" value="Genomic_DNA"/>
</dbReference>
<sequence length="153" mass="18154">MLHTLRGVVLHHIRYKESSAIVYIYTDLFGRQAYLANSTRGKKAKFRSNLLQPLYMLEIEAYHKERRELQRMQEIRNYIPYQSIPVDPFKSGQAMFLAEILYKVLREEDPNPDLYNFLENSLQFLDVSEKHTVNFHLLFLVQLTRYLEAIPGS</sequence>
<evidence type="ECO:0000256" key="5">
    <source>
        <dbReference type="ARBA" id="ARBA00023204"/>
    </source>
</evidence>
<dbReference type="InterPro" id="IPR042242">
    <property type="entry name" value="RecO_C"/>
</dbReference>
<dbReference type="Gene3D" id="2.40.50.140">
    <property type="entry name" value="Nucleic acid-binding proteins"/>
    <property type="match status" value="1"/>
</dbReference>
<evidence type="ECO:0000256" key="1">
    <source>
        <dbReference type="ARBA" id="ARBA00007452"/>
    </source>
</evidence>
<name>X1DE02_9ZZZZ</name>
<dbReference type="AlphaFoldDB" id="X1DE02"/>
<dbReference type="InterPro" id="IPR022572">
    <property type="entry name" value="DNA_rep/recomb_RecO_N"/>
</dbReference>
<dbReference type="GO" id="GO:0006310">
    <property type="term" value="P:DNA recombination"/>
    <property type="evidence" value="ECO:0007669"/>
    <property type="project" value="UniProtKB-KW"/>
</dbReference>
<dbReference type="SUPFAM" id="SSF57863">
    <property type="entry name" value="ArfGap/RecO-like zinc finger"/>
    <property type="match status" value="1"/>
</dbReference>
<comment type="similarity">
    <text evidence="1">Belongs to the RecO family.</text>
</comment>
<proteinExistence type="inferred from homology"/>
<dbReference type="InterPro" id="IPR003717">
    <property type="entry name" value="RecO"/>
</dbReference>
<keyword evidence="3" id="KW-0227">DNA damage</keyword>
<dbReference type="InterPro" id="IPR037278">
    <property type="entry name" value="ARFGAP/RecO"/>
</dbReference>
<dbReference type="NCBIfam" id="TIGR00613">
    <property type="entry name" value="reco"/>
    <property type="match status" value="1"/>
</dbReference>
<comment type="caution">
    <text evidence="8">The sequence shown here is derived from an EMBL/GenBank/DDBJ whole genome shotgun (WGS) entry which is preliminary data.</text>
</comment>
<dbReference type="PANTHER" id="PTHR33991:SF1">
    <property type="entry name" value="DNA REPAIR PROTEIN RECO"/>
    <property type="match status" value="1"/>
</dbReference>
<evidence type="ECO:0000259" key="7">
    <source>
        <dbReference type="Pfam" id="PF11967"/>
    </source>
</evidence>
<dbReference type="SUPFAM" id="SSF50249">
    <property type="entry name" value="Nucleic acid-binding proteins"/>
    <property type="match status" value="1"/>
</dbReference>
<keyword evidence="4" id="KW-0233">DNA recombination</keyword>
<dbReference type="GO" id="GO:0006302">
    <property type="term" value="P:double-strand break repair"/>
    <property type="evidence" value="ECO:0007669"/>
    <property type="project" value="TreeGrafter"/>
</dbReference>
<accession>X1DE02</accession>
<gene>
    <name evidence="8" type="ORF">S01H4_36734</name>
</gene>
<dbReference type="Pfam" id="PF02565">
    <property type="entry name" value="RecO_C"/>
    <property type="match status" value="1"/>
</dbReference>
<dbReference type="GO" id="GO:0043590">
    <property type="term" value="C:bacterial nucleoid"/>
    <property type="evidence" value="ECO:0007669"/>
    <property type="project" value="TreeGrafter"/>
</dbReference>
<reference evidence="8" key="1">
    <citation type="journal article" date="2014" name="Front. Microbiol.">
        <title>High frequency of phylogenetically diverse reductive dehalogenase-homologous genes in deep subseafloor sedimentary metagenomes.</title>
        <authorList>
            <person name="Kawai M."/>
            <person name="Futagami T."/>
            <person name="Toyoda A."/>
            <person name="Takaki Y."/>
            <person name="Nishi S."/>
            <person name="Hori S."/>
            <person name="Arai W."/>
            <person name="Tsubouchi T."/>
            <person name="Morono Y."/>
            <person name="Uchiyama I."/>
            <person name="Ito T."/>
            <person name="Fujiyama A."/>
            <person name="Inagaki F."/>
            <person name="Takami H."/>
        </authorList>
    </citation>
    <scope>NUCLEOTIDE SEQUENCE</scope>
    <source>
        <strain evidence="8">Expedition CK06-06</strain>
    </source>
</reference>
<dbReference type="Pfam" id="PF11967">
    <property type="entry name" value="RecO_N"/>
    <property type="match status" value="1"/>
</dbReference>
<keyword evidence="5" id="KW-0234">DNA repair</keyword>
<organism evidence="8">
    <name type="scientific">marine sediment metagenome</name>
    <dbReference type="NCBI Taxonomy" id="412755"/>
    <lineage>
        <taxon>unclassified sequences</taxon>
        <taxon>metagenomes</taxon>
        <taxon>ecological metagenomes</taxon>
    </lineage>
</organism>
<dbReference type="PANTHER" id="PTHR33991">
    <property type="entry name" value="DNA REPAIR PROTEIN RECO"/>
    <property type="match status" value="1"/>
</dbReference>
<protein>
    <recommendedName>
        <fullName evidence="2">DNA repair protein RecO</fullName>
    </recommendedName>
    <alternativeName>
        <fullName evidence="6">Recombination protein O</fullName>
    </alternativeName>
</protein>
<evidence type="ECO:0000256" key="4">
    <source>
        <dbReference type="ARBA" id="ARBA00023172"/>
    </source>
</evidence>
<evidence type="ECO:0000256" key="3">
    <source>
        <dbReference type="ARBA" id="ARBA00022763"/>
    </source>
</evidence>